<feature type="domain" description="ATP-grasp" evidence="13">
    <location>
        <begin position="32"/>
        <end position="224"/>
    </location>
</feature>
<evidence type="ECO:0000256" key="2">
    <source>
        <dbReference type="ARBA" id="ARBA00022737"/>
    </source>
</evidence>
<evidence type="ECO:0000256" key="5">
    <source>
        <dbReference type="ARBA" id="ARBA00044031"/>
    </source>
</evidence>
<dbReference type="PROSITE" id="PS00866">
    <property type="entry name" value="CPSASE_1"/>
    <property type="match status" value="1"/>
</dbReference>
<dbReference type="GO" id="GO:0004087">
    <property type="term" value="F:carbamoyl-phosphate synthase (ammonia) activity"/>
    <property type="evidence" value="ECO:0007669"/>
    <property type="project" value="UniProtKB-EC"/>
</dbReference>
<dbReference type="PANTHER" id="PTHR11405:SF53">
    <property type="entry name" value="CARBAMOYL-PHOSPHATE SYNTHASE [AMMONIA], MITOCHONDRIAL"/>
    <property type="match status" value="1"/>
</dbReference>
<comment type="catalytic activity">
    <reaction evidence="10">
        <text>hydrogencarbonate + NH4(+) + 2 ATP = carbamoyl phosphate + 2 ADP + phosphate + 2 H(+)</text>
        <dbReference type="Rhea" id="RHEA:18029"/>
        <dbReference type="ChEBI" id="CHEBI:15378"/>
        <dbReference type="ChEBI" id="CHEBI:17544"/>
        <dbReference type="ChEBI" id="CHEBI:28938"/>
        <dbReference type="ChEBI" id="CHEBI:30616"/>
        <dbReference type="ChEBI" id="CHEBI:43474"/>
        <dbReference type="ChEBI" id="CHEBI:58228"/>
        <dbReference type="ChEBI" id="CHEBI:456216"/>
        <dbReference type="EC" id="6.3.4.16"/>
    </reaction>
</comment>
<evidence type="ECO:0000256" key="11">
    <source>
        <dbReference type="ARBA" id="ARBA00048816"/>
    </source>
</evidence>
<dbReference type="PANTHER" id="PTHR11405">
    <property type="entry name" value="CARBAMOYLTRANSFERASE FAMILY MEMBER"/>
    <property type="match status" value="1"/>
</dbReference>
<dbReference type="InterPro" id="IPR011761">
    <property type="entry name" value="ATP-grasp"/>
</dbReference>
<evidence type="ECO:0000256" key="10">
    <source>
        <dbReference type="ARBA" id="ARBA00047359"/>
    </source>
</evidence>
<keyword evidence="2" id="KW-0677">Repeat</keyword>
<sequence>MQRLGLFEKYGVKVLGTSVKTLETSEDRDLFARALDEIDIPIAKSIAVGTIEEALDAAEKVGYPIIVRAAYALGGLGSGFANNEEELRNMAARSLTLSPQILVEKSLKGWKEVEYEVVRDANNNCITVCNMENFDPLGIHTGDSIVVAPSQTLSDEEYHMLRSAAIKIVRHLGVVGECNVQYALQPDGLDYRVIEVNARLSRSSALASKATGYPLAYTAAKIGLGHTLPELPNAVTKTTTANFEPSLDYI</sequence>
<dbReference type="PROSITE" id="PS00867">
    <property type="entry name" value="CPSASE_2"/>
    <property type="match status" value="1"/>
</dbReference>
<evidence type="ECO:0000259" key="13">
    <source>
        <dbReference type="PROSITE" id="PS50975"/>
    </source>
</evidence>
<comment type="catalytic activity">
    <reaction evidence="11">
        <text>hydrogencarbonate + L-glutamine + 2 ATP + H2O = carbamoyl phosphate + L-glutamate + 2 ADP + phosphate + 2 H(+)</text>
        <dbReference type="Rhea" id="RHEA:18633"/>
        <dbReference type="ChEBI" id="CHEBI:15377"/>
        <dbReference type="ChEBI" id="CHEBI:15378"/>
        <dbReference type="ChEBI" id="CHEBI:17544"/>
        <dbReference type="ChEBI" id="CHEBI:29985"/>
        <dbReference type="ChEBI" id="CHEBI:30616"/>
        <dbReference type="ChEBI" id="CHEBI:43474"/>
        <dbReference type="ChEBI" id="CHEBI:58228"/>
        <dbReference type="ChEBI" id="CHEBI:58359"/>
        <dbReference type="ChEBI" id="CHEBI:456216"/>
        <dbReference type="EC" id="6.3.5.5"/>
    </reaction>
</comment>
<gene>
    <name evidence="14" type="ORF">BN1723_019216</name>
</gene>
<dbReference type="Gene3D" id="3.30.470.20">
    <property type="entry name" value="ATP-grasp fold, B domain"/>
    <property type="match status" value="1"/>
</dbReference>
<feature type="non-terminal residue" evidence="14">
    <location>
        <position position="250"/>
    </location>
</feature>
<comment type="subunit">
    <text evidence="5">Heterodimer composed of 2 chains; the small (or glutamine) chain promotes the hydrolysis of glutamine to ammonia, which is used by the large (or ammonia) chain to synthesize carbamoyl phosphate.</text>
</comment>
<evidence type="ECO:0000256" key="6">
    <source>
        <dbReference type="ARBA" id="ARBA00044063"/>
    </source>
</evidence>
<dbReference type="EC" id="6.3.4.16" evidence="6"/>
<accession>A0A0G4NA63</accession>
<reference evidence="15" key="1">
    <citation type="submission" date="2015-05" db="EMBL/GenBank/DDBJ databases">
        <authorList>
            <person name="Fogelqvist Johan"/>
        </authorList>
    </citation>
    <scope>NUCLEOTIDE SEQUENCE [LARGE SCALE GENOMIC DNA]</scope>
</reference>
<dbReference type="GO" id="GO:0005737">
    <property type="term" value="C:cytoplasm"/>
    <property type="evidence" value="ECO:0007669"/>
    <property type="project" value="TreeGrafter"/>
</dbReference>
<organism evidence="14 15">
    <name type="scientific">Verticillium longisporum</name>
    <name type="common">Verticillium dahliae var. longisporum</name>
    <dbReference type="NCBI Taxonomy" id="100787"/>
    <lineage>
        <taxon>Eukaryota</taxon>
        <taxon>Fungi</taxon>
        <taxon>Dikarya</taxon>
        <taxon>Ascomycota</taxon>
        <taxon>Pezizomycotina</taxon>
        <taxon>Sordariomycetes</taxon>
        <taxon>Hypocreomycetidae</taxon>
        <taxon>Glomerellales</taxon>
        <taxon>Plectosphaerellaceae</taxon>
        <taxon>Verticillium</taxon>
    </lineage>
</organism>
<dbReference type="EMBL" id="CVQI01033370">
    <property type="protein sequence ID" value="CRK43501.1"/>
    <property type="molecule type" value="Genomic_DNA"/>
</dbReference>
<proteinExistence type="predicted"/>
<dbReference type="AlphaFoldDB" id="A0A0G4NA63"/>
<evidence type="ECO:0000256" key="3">
    <source>
        <dbReference type="ARBA" id="ARBA00022741"/>
    </source>
</evidence>
<protein>
    <recommendedName>
        <fullName evidence="6">carbamoyl-phosphate synthase (ammonia)</fullName>
        <ecNumber evidence="6">6.3.4.16</ecNumber>
    </recommendedName>
    <alternativeName>
        <fullName evidence="8">Ammonium-dependent carbamoyl phosphate synthetase</fullName>
    </alternativeName>
    <alternativeName>
        <fullName evidence="7">Arginine-specific carbamoyl phosphate synthetase, ammonia chain</fullName>
    </alternativeName>
    <alternativeName>
        <fullName evidence="9">Glutamine-dependent carbamoyl phosphate synthetase</fullName>
    </alternativeName>
</protein>
<keyword evidence="3 12" id="KW-0547">Nucleotide-binding</keyword>
<dbReference type="InterPro" id="IPR005479">
    <property type="entry name" value="CPAse_ATP-bd"/>
</dbReference>
<dbReference type="GO" id="GO:0046872">
    <property type="term" value="F:metal ion binding"/>
    <property type="evidence" value="ECO:0007669"/>
    <property type="project" value="InterPro"/>
</dbReference>
<evidence type="ECO:0000256" key="12">
    <source>
        <dbReference type="PROSITE-ProRule" id="PRU00409"/>
    </source>
</evidence>
<dbReference type="Proteomes" id="UP000045706">
    <property type="component" value="Unassembled WGS sequence"/>
</dbReference>
<dbReference type="PROSITE" id="PS50975">
    <property type="entry name" value="ATP_GRASP"/>
    <property type="match status" value="1"/>
</dbReference>
<evidence type="ECO:0000313" key="15">
    <source>
        <dbReference type="Proteomes" id="UP000045706"/>
    </source>
</evidence>
<evidence type="ECO:0000256" key="1">
    <source>
        <dbReference type="ARBA" id="ARBA00022598"/>
    </source>
</evidence>
<dbReference type="Pfam" id="PF02786">
    <property type="entry name" value="CPSase_L_D2"/>
    <property type="match status" value="1"/>
</dbReference>
<dbReference type="FunFam" id="3.30.470.20:FF:000001">
    <property type="entry name" value="Carbamoyl-phosphate synthase large chain"/>
    <property type="match status" value="1"/>
</dbReference>
<dbReference type="GO" id="GO:0004088">
    <property type="term" value="F:carbamoyl-phosphate synthase (glutamine-hydrolyzing) activity"/>
    <property type="evidence" value="ECO:0007669"/>
    <property type="project" value="UniProtKB-EC"/>
</dbReference>
<dbReference type="SUPFAM" id="SSF56059">
    <property type="entry name" value="Glutathione synthetase ATP-binding domain-like"/>
    <property type="match status" value="1"/>
</dbReference>
<evidence type="ECO:0000256" key="9">
    <source>
        <dbReference type="ARBA" id="ARBA00044334"/>
    </source>
</evidence>
<keyword evidence="4 12" id="KW-0067">ATP-binding</keyword>
<dbReference type="GO" id="GO:0005524">
    <property type="term" value="F:ATP binding"/>
    <property type="evidence" value="ECO:0007669"/>
    <property type="project" value="UniProtKB-UniRule"/>
</dbReference>
<evidence type="ECO:0000256" key="8">
    <source>
        <dbReference type="ARBA" id="ARBA00044318"/>
    </source>
</evidence>
<evidence type="ECO:0000256" key="4">
    <source>
        <dbReference type="ARBA" id="ARBA00022840"/>
    </source>
</evidence>
<name>A0A0G4NA63_VERLO</name>
<evidence type="ECO:0000256" key="7">
    <source>
        <dbReference type="ARBA" id="ARBA00044249"/>
    </source>
</evidence>
<evidence type="ECO:0000313" key="14">
    <source>
        <dbReference type="EMBL" id="CRK43501.1"/>
    </source>
</evidence>
<keyword evidence="1" id="KW-0436">Ligase</keyword>